<proteinExistence type="predicted"/>
<dbReference type="EMBL" id="JAYRBN010000038">
    <property type="protein sequence ID" value="KAL2746050.1"/>
    <property type="molecule type" value="Genomic_DNA"/>
</dbReference>
<dbReference type="AlphaFoldDB" id="A0ABD2CMT8"/>
<accession>A0ABD2CMT8</accession>
<evidence type="ECO:0000313" key="2">
    <source>
        <dbReference type="Proteomes" id="UP001607303"/>
    </source>
</evidence>
<keyword evidence="2" id="KW-1185">Reference proteome</keyword>
<reference evidence="1 2" key="1">
    <citation type="journal article" date="2024" name="Ann. Entomol. Soc. Am.">
        <title>Genomic analyses of the southern and eastern yellowjacket wasps (Hymenoptera: Vespidae) reveal evolutionary signatures of social life.</title>
        <authorList>
            <person name="Catto M.A."/>
            <person name="Caine P.B."/>
            <person name="Orr S.E."/>
            <person name="Hunt B.G."/>
            <person name="Goodisman M.A.D."/>
        </authorList>
    </citation>
    <scope>NUCLEOTIDE SEQUENCE [LARGE SCALE GENOMIC DNA]</scope>
    <source>
        <strain evidence="1">232</strain>
        <tissue evidence="1">Head and thorax</tissue>
    </source>
</reference>
<gene>
    <name evidence="1" type="ORF">V1477_005707</name>
</gene>
<evidence type="ECO:0000313" key="1">
    <source>
        <dbReference type="EMBL" id="KAL2746050.1"/>
    </source>
</evidence>
<sequence>MKFRKTNMALFYKVWNGGTRKWEGLIVFKGSKRERLGGVVQRSTKGKAQRGIKMKLREVYRTK</sequence>
<comment type="caution">
    <text evidence="1">The sequence shown here is derived from an EMBL/GenBank/DDBJ whole genome shotgun (WGS) entry which is preliminary data.</text>
</comment>
<organism evidence="1 2">
    <name type="scientific">Vespula maculifrons</name>
    <name type="common">Eastern yellow jacket</name>
    <name type="synonym">Wasp</name>
    <dbReference type="NCBI Taxonomy" id="7453"/>
    <lineage>
        <taxon>Eukaryota</taxon>
        <taxon>Metazoa</taxon>
        <taxon>Ecdysozoa</taxon>
        <taxon>Arthropoda</taxon>
        <taxon>Hexapoda</taxon>
        <taxon>Insecta</taxon>
        <taxon>Pterygota</taxon>
        <taxon>Neoptera</taxon>
        <taxon>Endopterygota</taxon>
        <taxon>Hymenoptera</taxon>
        <taxon>Apocrita</taxon>
        <taxon>Aculeata</taxon>
        <taxon>Vespoidea</taxon>
        <taxon>Vespidae</taxon>
        <taxon>Vespinae</taxon>
        <taxon>Vespula</taxon>
    </lineage>
</organism>
<protein>
    <submittedName>
        <fullName evidence="1">Uncharacterized protein</fullName>
    </submittedName>
</protein>
<name>A0ABD2CMT8_VESMC</name>
<dbReference type="Proteomes" id="UP001607303">
    <property type="component" value="Unassembled WGS sequence"/>
</dbReference>